<dbReference type="RefSeq" id="WP_234220220.1">
    <property type="nucleotide sequence ID" value="NZ_JAGQAF010000008.1"/>
</dbReference>
<dbReference type="GO" id="GO:0032259">
    <property type="term" value="P:methylation"/>
    <property type="evidence" value="ECO:0007669"/>
    <property type="project" value="UniProtKB-KW"/>
</dbReference>
<dbReference type="Pfam" id="PF02574">
    <property type="entry name" value="S-methyl_trans"/>
    <property type="match status" value="1"/>
</dbReference>
<dbReference type="SUPFAM" id="SSF82282">
    <property type="entry name" value="Homocysteine S-methyltransferase"/>
    <property type="match status" value="1"/>
</dbReference>
<evidence type="ECO:0000256" key="1">
    <source>
        <dbReference type="ARBA" id="ARBA00022603"/>
    </source>
</evidence>
<dbReference type="PANTHER" id="PTHR11103">
    <property type="entry name" value="SLR1189 PROTEIN"/>
    <property type="match status" value="1"/>
</dbReference>
<comment type="cofactor">
    <cofactor evidence="3">
        <name>Zn(2+)</name>
        <dbReference type="ChEBI" id="CHEBI:29105"/>
    </cofactor>
    <text evidence="3">Binds 1 zinc ion per subunit.</text>
</comment>
<dbReference type="GO" id="GO:0009086">
    <property type="term" value="P:methionine biosynthetic process"/>
    <property type="evidence" value="ECO:0007669"/>
    <property type="project" value="InterPro"/>
</dbReference>
<dbReference type="PROSITE" id="PS50970">
    <property type="entry name" value="HCY"/>
    <property type="match status" value="1"/>
</dbReference>
<dbReference type="GO" id="GO:0008168">
    <property type="term" value="F:methyltransferase activity"/>
    <property type="evidence" value="ECO:0007669"/>
    <property type="project" value="UniProtKB-UniRule"/>
</dbReference>
<dbReference type="GO" id="GO:0008270">
    <property type="term" value="F:zinc ion binding"/>
    <property type="evidence" value="ECO:0007669"/>
    <property type="project" value="InterPro"/>
</dbReference>
<keyword evidence="3 4" id="KW-0479">Metal-binding</keyword>
<dbReference type="EMBL" id="JAGQAF010000008">
    <property type="protein sequence ID" value="MCE8538525.1"/>
    <property type="molecule type" value="Genomic_DNA"/>
</dbReference>
<sequence length="298" mass="31267">MTDITLLDGSIGQELVKRAGKRPTPLWSTSVMLEAPDHVGTVHRDYFEAGATVATTNTYAVLRDRLEPAGIGDRFEALIDTALAQAETARAAHGSGRIAGALGPLGASYRPDICPPPAEAEALYADSVRAMNDRVDLFLIETAASVAQAEGALRGASLGSKPVWLSVTVMDDDGSRLRSGQGVGELAAIVAQYQPQAVLVNCSRPEAMAAALDIIAGFGLPFGAYANGFTRITEAFLESRPTVEALSARVDLTPEAYADFAMGWVGQGATIVGGCCEVGPEHIAHLARRLRAAGHRIV</sequence>
<dbReference type="InterPro" id="IPR036589">
    <property type="entry name" value="HCY_dom_sf"/>
</dbReference>
<evidence type="ECO:0000256" key="4">
    <source>
        <dbReference type="PROSITE-ProRule" id="PRU00333"/>
    </source>
</evidence>
<dbReference type="Gene3D" id="3.20.20.330">
    <property type="entry name" value="Homocysteine-binding-like domain"/>
    <property type="match status" value="1"/>
</dbReference>
<feature type="binding site" evidence="4">
    <location>
        <position position="276"/>
    </location>
    <ligand>
        <name>Zn(2+)</name>
        <dbReference type="ChEBI" id="CHEBI:29105"/>
    </ligand>
</feature>
<evidence type="ECO:0000313" key="6">
    <source>
        <dbReference type="EMBL" id="MCE8538525.1"/>
    </source>
</evidence>
<gene>
    <name evidence="6" type="ORF">KBY27_13835</name>
</gene>
<feature type="binding site" evidence="3 4">
    <location>
        <position position="202"/>
    </location>
    <ligand>
        <name>Zn(2+)</name>
        <dbReference type="ChEBI" id="CHEBI:29105"/>
    </ligand>
</feature>
<feature type="binding site" evidence="4">
    <location>
        <position position="275"/>
    </location>
    <ligand>
        <name>Zn(2+)</name>
        <dbReference type="ChEBI" id="CHEBI:29105"/>
    </ligand>
</feature>
<dbReference type="Proteomes" id="UP000813672">
    <property type="component" value="Unassembled WGS sequence"/>
</dbReference>
<dbReference type="PANTHER" id="PTHR11103:SF18">
    <property type="entry name" value="SLR1189 PROTEIN"/>
    <property type="match status" value="1"/>
</dbReference>
<keyword evidence="1 4" id="KW-0489">Methyltransferase</keyword>
<dbReference type="InterPro" id="IPR003726">
    <property type="entry name" value="HCY_dom"/>
</dbReference>
<proteinExistence type="predicted"/>
<accession>A0A9Q3WMI4</accession>
<dbReference type="AlphaFoldDB" id="A0A9Q3WMI4"/>
<reference evidence="6" key="1">
    <citation type="journal article" date="2021" name="Environ. Microbiol.">
        <title>Cryptic niche differentiation of novel sediment ecotypes of Rugeria pomeroyi correlates with nitrate respiration.</title>
        <authorList>
            <person name="Lin X."/>
            <person name="McNichol J."/>
            <person name="Chu X."/>
            <person name="Qian Y."/>
            <person name="Luo H."/>
        </authorList>
    </citation>
    <scope>NUCLEOTIDE SEQUENCE</scope>
    <source>
        <strain evidence="6">SZCCDBB064</strain>
    </source>
</reference>
<organism evidence="6 7">
    <name type="scientific">Ruegeria pomeroyi</name>
    <dbReference type="NCBI Taxonomy" id="89184"/>
    <lineage>
        <taxon>Bacteria</taxon>
        <taxon>Pseudomonadati</taxon>
        <taxon>Pseudomonadota</taxon>
        <taxon>Alphaproteobacteria</taxon>
        <taxon>Rhodobacterales</taxon>
        <taxon>Roseobacteraceae</taxon>
        <taxon>Ruegeria</taxon>
    </lineage>
</organism>
<name>A0A9Q3WMI4_9RHOB</name>
<dbReference type="InterPro" id="IPR017226">
    <property type="entry name" value="BHMT-like"/>
</dbReference>
<evidence type="ECO:0000256" key="2">
    <source>
        <dbReference type="ARBA" id="ARBA00022679"/>
    </source>
</evidence>
<keyword evidence="2 4" id="KW-0808">Transferase</keyword>
<protein>
    <submittedName>
        <fullName evidence="6">Homocysteine S-methyltransferase family protein</fullName>
    </submittedName>
</protein>
<dbReference type="PIRSF" id="PIRSF037505">
    <property type="entry name" value="Betaine_HMT"/>
    <property type="match status" value="1"/>
</dbReference>
<evidence type="ECO:0000313" key="7">
    <source>
        <dbReference type="Proteomes" id="UP000813672"/>
    </source>
</evidence>
<comment type="caution">
    <text evidence="6">The sequence shown here is derived from an EMBL/GenBank/DDBJ whole genome shotgun (WGS) entry which is preliminary data.</text>
</comment>
<evidence type="ECO:0000256" key="3">
    <source>
        <dbReference type="PIRSR" id="PIRSR037505-2"/>
    </source>
</evidence>
<evidence type="ECO:0000259" key="5">
    <source>
        <dbReference type="PROSITE" id="PS50970"/>
    </source>
</evidence>
<keyword evidence="3 4" id="KW-0862">Zinc</keyword>
<feature type="domain" description="Hcy-binding" evidence="5">
    <location>
        <begin position="1"/>
        <end position="290"/>
    </location>
</feature>